<evidence type="ECO:0000256" key="4">
    <source>
        <dbReference type="ARBA" id="ARBA00022692"/>
    </source>
</evidence>
<evidence type="ECO:0000313" key="9">
    <source>
        <dbReference type="EMBL" id="CCH74495.1"/>
    </source>
</evidence>
<keyword evidence="10" id="KW-1185">Reference proteome</keyword>
<dbReference type="Proteomes" id="UP000035763">
    <property type="component" value="Unassembled WGS sequence"/>
</dbReference>
<comment type="subcellular location">
    <subcellularLocation>
        <location evidence="1">Cell membrane</location>
        <topology evidence="1">Multi-pass membrane protein</topology>
    </subcellularLocation>
</comment>
<feature type="domain" description="Glycine transporter" evidence="8">
    <location>
        <begin position="16"/>
        <end position="89"/>
    </location>
</feature>
<keyword evidence="4 7" id="KW-0812">Transmembrane</keyword>
<feature type="transmembrane region" description="Helical" evidence="7">
    <location>
        <begin position="155"/>
        <end position="175"/>
    </location>
</feature>
<dbReference type="AlphaFoldDB" id="W6K0H1"/>
<keyword evidence="5 7" id="KW-1133">Transmembrane helix</keyword>
<dbReference type="InterPro" id="IPR005115">
    <property type="entry name" value="Gly_transporter"/>
</dbReference>
<evidence type="ECO:0000256" key="7">
    <source>
        <dbReference type="SAM" id="Phobius"/>
    </source>
</evidence>
<evidence type="ECO:0000256" key="2">
    <source>
        <dbReference type="ARBA" id="ARBA00008193"/>
    </source>
</evidence>
<evidence type="ECO:0000313" key="10">
    <source>
        <dbReference type="Proteomes" id="UP000035763"/>
    </source>
</evidence>
<evidence type="ECO:0000256" key="1">
    <source>
        <dbReference type="ARBA" id="ARBA00004651"/>
    </source>
</evidence>
<dbReference type="PANTHER" id="PTHR30506:SF3">
    <property type="entry name" value="UPF0126 INNER MEMBRANE PROTEIN YADS-RELATED"/>
    <property type="match status" value="1"/>
</dbReference>
<evidence type="ECO:0000256" key="6">
    <source>
        <dbReference type="ARBA" id="ARBA00023136"/>
    </source>
</evidence>
<feature type="transmembrane region" description="Helical" evidence="7">
    <location>
        <begin position="181"/>
        <end position="199"/>
    </location>
</feature>
<dbReference type="EMBL" id="CAJA01000391">
    <property type="protein sequence ID" value="CCH74495.1"/>
    <property type="molecule type" value="Genomic_DNA"/>
</dbReference>
<accession>W6K0H1</accession>
<dbReference type="Pfam" id="PF03458">
    <property type="entry name" value="Gly_transporter"/>
    <property type="match status" value="2"/>
</dbReference>
<comment type="caution">
    <text evidence="9">The sequence shown here is derived from an EMBL/GenBank/DDBJ whole genome shotgun (WGS) entry which is preliminary data.</text>
</comment>
<protein>
    <recommendedName>
        <fullName evidence="8">Glycine transporter domain-containing protein</fullName>
    </recommendedName>
</protein>
<comment type="similarity">
    <text evidence="2">Belongs to the UPF0126 family.</text>
</comment>
<dbReference type="GO" id="GO:0005886">
    <property type="term" value="C:plasma membrane"/>
    <property type="evidence" value="ECO:0007669"/>
    <property type="project" value="UniProtKB-SubCell"/>
</dbReference>
<dbReference type="OrthoDB" id="9791874at2"/>
<dbReference type="PANTHER" id="PTHR30506">
    <property type="entry name" value="INNER MEMBRANE PROTEIN"/>
    <property type="match status" value="1"/>
</dbReference>
<gene>
    <name evidence="9" type="ORF">BN11_4500007</name>
</gene>
<sequence length="243" mass="25076">MAHVSTALDVSEAFRFVDLAGVLCNGMIGATIARGRRFDLVGMIVLGIVSGLAGGALRDIMLNVGQPVALTDPAYLVTAIVGVLIALVFRIEGRRWRWPLLIADALALGCWAATGTFKAQVVGLGWLPSLLLGVVTAVGGGMVRDICIGQVPAVLGGNTLYATAAAAASGAMLLVPVQSRLTWGMAAGIVIGGGLTLLARRLGWSLPAADPDAGVVLSRSQLRQLIRRSERAGARKAGRPPPP</sequence>
<evidence type="ECO:0000259" key="8">
    <source>
        <dbReference type="Pfam" id="PF03458"/>
    </source>
</evidence>
<reference evidence="9 10" key="1">
    <citation type="journal article" date="2013" name="ISME J.">
        <title>A metabolic model for members of the genus Tetrasphaera involved in enhanced biological phosphorus removal.</title>
        <authorList>
            <person name="Kristiansen R."/>
            <person name="Nguyen H.T.T."/>
            <person name="Saunders A.M."/>
            <person name="Nielsen J.L."/>
            <person name="Wimmer R."/>
            <person name="Le V.Q."/>
            <person name="McIlroy S.J."/>
            <person name="Petrovski S."/>
            <person name="Seviour R.J."/>
            <person name="Calteau A."/>
            <person name="Nielsen K.L."/>
            <person name="Nielsen P.H."/>
        </authorList>
    </citation>
    <scope>NUCLEOTIDE SEQUENCE [LARGE SCALE GENOMIC DNA]</scope>
    <source>
        <strain evidence="9 10">Ben110</strain>
    </source>
</reference>
<proteinExistence type="inferred from homology"/>
<feature type="transmembrane region" description="Helical" evidence="7">
    <location>
        <begin position="40"/>
        <end position="61"/>
    </location>
</feature>
<feature type="domain" description="Glycine transporter" evidence="8">
    <location>
        <begin position="102"/>
        <end position="174"/>
    </location>
</feature>
<evidence type="ECO:0000256" key="5">
    <source>
        <dbReference type="ARBA" id="ARBA00022989"/>
    </source>
</evidence>
<keyword evidence="3" id="KW-1003">Cell membrane</keyword>
<dbReference type="STRING" id="1193182.BN11_4500007"/>
<keyword evidence="6 7" id="KW-0472">Membrane</keyword>
<name>W6K0H1_9MICO</name>
<feature type="transmembrane region" description="Helical" evidence="7">
    <location>
        <begin position="13"/>
        <end position="33"/>
    </location>
</feature>
<organism evidence="9 10">
    <name type="scientific">Nostocoides australiense Ben110</name>
    <dbReference type="NCBI Taxonomy" id="1193182"/>
    <lineage>
        <taxon>Bacteria</taxon>
        <taxon>Bacillati</taxon>
        <taxon>Actinomycetota</taxon>
        <taxon>Actinomycetes</taxon>
        <taxon>Micrococcales</taxon>
        <taxon>Intrasporangiaceae</taxon>
        <taxon>Nostocoides</taxon>
    </lineage>
</organism>
<feature type="transmembrane region" description="Helical" evidence="7">
    <location>
        <begin position="73"/>
        <end position="91"/>
    </location>
</feature>
<feature type="transmembrane region" description="Helical" evidence="7">
    <location>
        <begin position="123"/>
        <end position="143"/>
    </location>
</feature>
<evidence type="ECO:0000256" key="3">
    <source>
        <dbReference type="ARBA" id="ARBA00022475"/>
    </source>
</evidence>